<reference evidence="2" key="1">
    <citation type="submission" date="2020-07" db="EMBL/GenBank/DDBJ databases">
        <title>The High-quality genome of the commercially important snow crab, Chionoecetes opilio.</title>
        <authorList>
            <person name="Jeong J.-H."/>
            <person name="Ryu S."/>
        </authorList>
    </citation>
    <scope>NUCLEOTIDE SEQUENCE</scope>
    <source>
        <strain evidence="2">MADBK_172401_WGS</strain>
        <tissue evidence="2">Digestive gland</tissue>
    </source>
</reference>
<protein>
    <submittedName>
        <fullName evidence="2">Uncharacterized protein</fullName>
    </submittedName>
</protein>
<gene>
    <name evidence="2" type="ORF">GWK47_001738</name>
</gene>
<proteinExistence type="predicted"/>
<dbReference type="EMBL" id="JACEEZ010020949">
    <property type="protein sequence ID" value="KAG0713931.1"/>
    <property type="molecule type" value="Genomic_DNA"/>
</dbReference>
<name>A0A8J4XS90_CHIOP</name>
<evidence type="ECO:0000313" key="2">
    <source>
        <dbReference type="EMBL" id="KAG0713931.1"/>
    </source>
</evidence>
<keyword evidence="3" id="KW-1185">Reference proteome</keyword>
<evidence type="ECO:0000256" key="1">
    <source>
        <dbReference type="SAM" id="MobiDB-lite"/>
    </source>
</evidence>
<feature type="region of interest" description="Disordered" evidence="1">
    <location>
        <begin position="39"/>
        <end position="108"/>
    </location>
</feature>
<comment type="caution">
    <text evidence="2">The sequence shown here is derived from an EMBL/GenBank/DDBJ whole genome shotgun (WGS) entry which is preliminary data.</text>
</comment>
<feature type="compositionally biased region" description="Polar residues" evidence="1">
    <location>
        <begin position="50"/>
        <end position="59"/>
    </location>
</feature>
<organism evidence="2 3">
    <name type="scientific">Chionoecetes opilio</name>
    <name type="common">Atlantic snow crab</name>
    <name type="synonym">Cancer opilio</name>
    <dbReference type="NCBI Taxonomy" id="41210"/>
    <lineage>
        <taxon>Eukaryota</taxon>
        <taxon>Metazoa</taxon>
        <taxon>Ecdysozoa</taxon>
        <taxon>Arthropoda</taxon>
        <taxon>Crustacea</taxon>
        <taxon>Multicrustacea</taxon>
        <taxon>Malacostraca</taxon>
        <taxon>Eumalacostraca</taxon>
        <taxon>Eucarida</taxon>
        <taxon>Decapoda</taxon>
        <taxon>Pleocyemata</taxon>
        <taxon>Brachyura</taxon>
        <taxon>Eubrachyura</taxon>
        <taxon>Majoidea</taxon>
        <taxon>Majidae</taxon>
        <taxon>Chionoecetes</taxon>
    </lineage>
</organism>
<evidence type="ECO:0000313" key="3">
    <source>
        <dbReference type="Proteomes" id="UP000770661"/>
    </source>
</evidence>
<dbReference type="Proteomes" id="UP000770661">
    <property type="component" value="Unassembled WGS sequence"/>
</dbReference>
<dbReference type="AlphaFoldDB" id="A0A8J4XS90"/>
<accession>A0A8J4XS90</accession>
<sequence length="108" mass="11406">MIQSGTGPIRSVWTRWACWAWQVPQTTLVGSPAAVYGGEIAASSGKHPPQSENPQSTDGPTLPDGPSPGAESPQSALPRRSARIKTRTDAQGLEEIYGDSDMTEVQGT</sequence>